<organism evidence="3 4">
    <name type="scientific">Natronolimnohabitans innermongolicus JCM 12255</name>
    <dbReference type="NCBI Taxonomy" id="1227499"/>
    <lineage>
        <taxon>Archaea</taxon>
        <taxon>Methanobacteriati</taxon>
        <taxon>Methanobacteriota</taxon>
        <taxon>Stenosarchaea group</taxon>
        <taxon>Halobacteria</taxon>
        <taxon>Halobacteriales</taxon>
        <taxon>Natrialbaceae</taxon>
        <taxon>Natronolimnohabitans</taxon>
    </lineage>
</organism>
<accession>L9X050</accession>
<reference evidence="3 4" key="1">
    <citation type="journal article" date="2014" name="PLoS Genet.">
        <title>Phylogenetically driven sequencing of extremely halophilic archaea reveals strategies for static and dynamic osmo-response.</title>
        <authorList>
            <person name="Becker E.A."/>
            <person name="Seitzer P.M."/>
            <person name="Tritt A."/>
            <person name="Larsen D."/>
            <person name="Krusor M."/>
            <person name="Yao A.I."/>
            <person name="Wu D."/>
            <person name="Madern D."/>
            <person name="Eisen J.A."/>
            <person name="Darling A.E."/>
            <person name="Facciotti M.T."/>
        </authorList>
    </citation>
    <scope>NUCLEOTIDE SEQUENCE [LARGE SCALE GENOMIC DNA]</scope>
    <source>
        <strain evidence="3 4">JCM 12255</strain>
    </source>
</reference>
<dbReference type="Proteomes" id="UP000011602">
    <property type="component" value="Unassembled WGS sequence"/>
</dbReference>
<feature type="non-terminal residue" evidence="3">
    <location>
        <position position="1"/>
    </location>
</feature>
<dbReference type="EMBL" id="AOHZ01000054">
    <property type="protein sequence ID" value="ELY54831.1"/>
    <property type="molecule type" value="Genomic_DNA"/>
</dbReference>
<gene>
    <name evidence="3" type="ORF">C493_12042</name>
</gene>
<feature type="region of interest" description="Disordered" evidence="1">
    <location>
        <begin position="1"/>
        <end position="28"/>
    </location>
</feature>
<dbReference type="AlphaFoldDB" id="L9X050"/>
<protein>
    <submittedName>
        <fullName evidence="3">Uncharacterized protein</fullName>
    </submittedName>
</protein>
<sequence>ADDLPAAGSLEVRTAAETTTADPIALAPGETGALEREVAFEEAGEHELRVGEASTTVTVGGLRSRLESMPGFGAAGAAVGLALALAVAFAISVAGRGRRR</sequence>
<comment type="caution">
    <text evidence="3">The sequence shown here is derived from an EMBL/GenBank/DDBJ whole genome shotgun (WGS) entry which is preliminary data.</text>
</comment>
<name>L9X050_9EURY</name>
<feature type="transmembrane region" description="Helical" evidence="2">
    <location>
        <begin position="72"/>
        <end position="94"/>
    </location>
</feature>
<proteinExistence type="predicted"/>
<evidence type="ECO:0000256" key="2">
    <source>
        <dbReference type="SAM" id="Phobius"/>
    </source>
</evidence>
<keyword evidence="2" id="KW-0472">Membrane</keyword>
<evidence type="ECO:0000256" key="1">
    <source>
        <dbReference type="SAM" id="MobiDB-lite"/>
    </source>
</evidence>
<evidence type="ECO:0000313" key="4">
    <source>
        <dbReference type="Proteomes" id="UP000011602"/>
    </source>
</evidence>
<evidence type="ECO:0000313" key="3">
    <source>
        <dbReference type="EMBL" id="ELY54831.1"/>
    </source>
</evidence>
<keyword evidence="2" id="KW-0812">Transmembrane</keyword>
<keyword evidence="2" id="KW-1133">Transmembrane helix</keyword>
<keyword evidence="4" id="KW-1185">Reference proteome</keyword>
<dbReference type="eggNOG" id="arCOG07560">
    <property type="taxonomic scope" value="Archaea"/>
</dbReference>